<dbReference type="AlphaFoldDB" id="A0A0C2GI35"/>
<evidence type="ECO:0000313" key="2">
    <source>
        <dbReference type="EMBL" id="KIH56736.1"/>
    </source>
</evidence>
<sequence>MVGHFARRSENSWYATKTKHRTGQIGVKEPAERTPPPNGAHAKEEGETPEKHSYIGVAFRSLWSGQEVGSRERKQRETLE</sequence>
<organism evidence="2 3">
    <name type="scientific">Ancylostoma duodenale</name>
    <dbReference type="NCBI Taxonomy" id="51022"/>
    <lineage>
        <taxon>Eukaryota</taxon>
        <taxon>Metazoa</taxon>
        <taxon>Ecdysozoa</taxon>
        <taxon>Nematoda</taxon>
        <taxon>Chromadorea</taxon>
        <taxon>Rhabditida</taxon>
        <taxon>Rhabditina</taxon>
        <taxon>Rhabditomorpha</taxon>
        <taxon>Strongyloidea</taxon>
        <taxon>Ancylostomatidae</taxon>
        <taxon>Ancylostomatinae</taxon>
        <taxon>Ancylostoma</taxon>
    </lineage>
</organism>
<reference evidence="2 3" key="1">
    <citation type="submission" date="2013-12" db="EMBL/GenBank/DDBJ databases">
        <title>Draft genome of the parsitic nematode Ancylostoma duodenale.</title>
        <authorList>
            <person name="Mitreva M."/>
        </authorList>
    </citation>
    <scope>NUCLEOTIDE SEQUENCE [LARGE SCALE GENOMIC DNA]</scope>
    <source>
        <strain evidence="2 3">Zhejiang</strain>
    </source>
</reference>
<name>A0A0C2GI35_9BILA</name>
<dbReference type="Proteomes" id="UP000054047">
    <property type="component" value="Unassembled WGS sequence"/>
</dbReference>
<proteinExistence type="predicted"/>
<accession>A0A0C2GI35</accession>
<feature type="compositionally biased region" description="Basic and acidic residues" evidence="1">
    <location>
        <begin position="41"/>
        <end position="51"/>
    </location>
</feature>
<gene>
    <name evidence="2" type="ORF">ANCDUO_13080</name>
</gene>
<evidence type="ECO:0000313" key="3">
    <source>
        <dbReference type="Proteomes" id="UP000054047"/>
    </source>
</evidence>
<keyword evidence="3" id="KW-1185">Reference proteome</keyword>
<evidence type="ECO:0000256" key="1">
    <source>
        <dbReference type="SAM" id="MobiDB-lite"/>
    </source>
</evidence>
<dbReference type="EMBL" id="KN735315">
    <property type="protein sequence ID" value="KIH56736.1"/>
    <property type="molecule type" value="Genomic_DNA"/>
</dbReference>
<protein>
    <submittedName>
        <fullName evidence="2">Uncharacterized protein</fullName>
    </submittedName>
</protein>
<feature type="region of interest" description="Disordered" evidence="1">
    <location>
        <begin position="1"/>
        <end position="51"/>
    </location>
</feature>